<keyword evidence="7" id="KW-1185">Reference proteome</keyword>
<dbReference type="InterPro" id="IPR000914">
    <property type="entry name" value="SBP_5_dom"/>
</dbReference>
<dbReference type="PANTHER" id="PTHR30290">
    <property type="entry name" value="PERIPLASMIC BINDING COMPONENT OF ABC TRANSPORTER"/>
    <property type="match status" value="1"/>
</dbReference>
<dbReference type="InterPro" id="IPR030678">
    <property type="entry name" value="Peptide/Ni-bd"/>
</dbReference>
<dbReference type="EMBL" id="JBHSCN010000002">
    <property type="protein sequence ID" value="MFC4242497.1"/>
    <property type="molecule type" value="Genomic_DNA"/>
</dbReference>
<organism evidence="6 7">
    <name type="scientific">Gryllotalpicola reticulitermitis</name>
    <dbReference type="NCBI Taxonomy" id="1184153"/>
    <lineage>
        <taxon>Bacteria</taxon>
        <taxon>Bacillati</taxon>
        <taxon>Actinomycetota</taxon>
        <taxon>Actinomycetes</taxon>
        <taxon>Micrococcales</taxon>
        <taxon>Microbacteriaceae</taxon>
        <taxon>Gryllotalpicola</taxon>
    </lineage>
</organism>
<evidence type="ECO:0000256" key="3">
    <source>
        <dbReference type="ARBA" id="ARBA00022729"/>
    </source>
</evidence>
<name>A0ABV8Q219_9MICO</name>
<sequence>MNRSQTSRWRRLGATAATLAATAMVIAGCSSGGSSGSGSNAALAIANVGGATWTCGFNPFNPAVSQEAFGFTYEPLIYVDTLKNAAQTPMLAKSAAWSNDYKTLTFTIRDGVKWSDGKPFSAADVAFTFNLLKKYSGLDLNAIWSSGLESVTQSGSDQVVFQFKTAAQPYFYYIADQTPIIPQHIWSTSAVGSNPVNFANSKPIGTGPYKVASCTPQNIQYTANSSYWQSGKPAIKTVNYPSYTDNSPANQDLANGKAQWGGQFIPSIDKYYVARDKTNNHYWSPPVANVDLAFNLKHPVTSNVDVRQALAYALNRDDISKVGEDGQEPAANQTGVVSPTFSSWLDTALTKQYDYTQNVAKAQQLLSDAGYSASHPLKLTVISVSGYTDWDASLGEIKQELAKVNVDLTVEDLAGQTYDSRIYQGDFDLAYIAETGGPTPYYELRQMLYSGNTAPLGKNASTNYMRFSDPSVDALIDQYASASTSEQHNIVDQLQKVMLTQVPVIPTTEQVSWFQYNTKDFTGWPTPSDPYALPAPYNTPDNEQLLLGLKSK</sequence>
<reference evidence="7" key="1">
    <citation type="journal article" date="2019" name="Int. J. Syst. Evol. Microbiol.">
        <title>The Global Catalogue of Microorganisms (GCM) 10K type strain sequencing project: providing services to taxonomists for standard genome sequencing and annotation.</title>
        <authorList>
            <consortium name="The Broad Institute Genomics Platform"/>
            <consortium name="The Broad Institute Genome Sequencing Center for Infectious Disease"/>
            <person name="Wu L."/>
            <person name="Ma J."/>
        </authorList>
    </citation>
    <scope>NUCLEOTIDE SEQUENCE [LARGE SCALE GENOMIC DNA]</scope>
    <source>
        <strain evidence="7">CGMCC 1.10363</strain>
    </source>
</reference>
<evidence type="ECO:0000313" key="6">
    <source>
        <dbReference type="EMBL" id="MFC4242497.1"/>
    </source>
</evidence>
<dbReference type="InterPro" id="IPR039424">
    <property type="entry name" value="SBP_5"/>
</dbReference>
<evidence type="ECO:0000256" key="4">
    <source>
        <dbReference type="SAM" id="SignalP"/>
    </source>
</evidence>
<proteinExistence type="inferred from homology"/>
<dbReference type="Gene3D" id="3.10.105.10">
    <property type="entry name" value="Dipeptide-binding Protein, Domain 3"/>
    <property type="match status" value="1"/>
</dbReference>
<dbReference type="RefSeq" id="WP_390227332.1">
    <property type="nucleotide sequence ID" value="NZ_JBHSCN010000002.1"/>
</dbReference>
<evidence type="ECO:0000256" key="2">
    <source>
        <dbReference type="ARBA" id="ARBA00005695"/>
    </source>
</evidence>
<dbReference type="CDD" id="cd08509">
    <property type="entry name" value="PBP2_TmCBP_oligosaccharides_like"/>
    <property type="match status" value="1"/>
</dbReference>
<dbReference type="PROSITE" id="PS01040">
    <property type="entry name" value="SBP_BACTERIAL_5"/>
    <property type="match status" value="1"/>
</dbReference>
<dbReference type="Proteomes" id="UP001595900">
    <property type="component" value="Unassembled WGS sequence"/>
</dbReference>
<dbReference type="Gene3D" id="3.40.190.10">
    <property type="entry name" value="Periplasmic binding protein-like II"/>
    <property type="match status" value="1"/>
</dbReference>
<dbReference type="InterPro" id="IPR023765">
    <property type="entry name" value="SBP_5_CS"/>
</dbReference>
<protein>
    <submittedName>
        <fullName evidence="6">ABC transporter substrate-binding protein</fullName>
    </submittedName>
</protein>
<comment type="subcellular location">
    <subcellularLocation>
        <location evidence="1">Cell membrane</location>
        <topology evidence="1">Lipid-anchor</topology>
    </subcellularLocation>
</comment>
<evidence type="ECO:0000259" key="5">
    <source>
        <dbReference type="Pfam" id="PF00496"/>
    </source>
</evidence>
<feature type="chain" id="PRO_5046359555" evidence="4">
    <location>
        <begin position="28"/>
        <end position="552"/>
    </location>
</feature>
<evidence type="ECO:0000256" key="1">
    <source>
        <dbReference type="ARBA" id="ARBA00004193"/>
    </source>
</evidence>
<gene>
    <name evidence="6" type="ORF">ACFOYW_03850</name>
</gene>
<dbReference type="PIRSF" id="PIRSF002741">
    <property type="entry name" value="MppA"/>
    <property type="match status" value="1"/>
</dbReference>
<feature type="signal peptide" evidence="4">
    <location>
        <begin position="1"/>
        <end position="27"/>
    </location>
</feature>
<feature type="domain" description="Solute-binding protein family 5" evidence="5">
    <location>
        <begin position="88"/>
        <end position="452"/>
    </location>
</feature>
<dbReference type="SUPFAM" id="SSF53850">
    <property type="entry name" value="Periplasmic binding protein-like II"/>
    <property type="match status" value="1"/>
</dbReference>
<comment type="similarity">
    <text evidence="2">Belongs to the bacterial solute-binding protein 5 family.</text>
</comment>
<keyword evidence="3 4" id="KW-0732">Signal</keyword>
<dbReference type="PROSITE" id="PS51257">
    <property type="entry name" value="PROKAR_LIPOPROTEIN"/>
    <property type="match status" value="1"/>
</dbReference>
<dbReference type="Gene3D" id="3.90.76.10">
    <property type="entry name" value="Dipeptide-binding Protein, Domain 1"/>
    <property type="match status" value="1"/>
</dbReference>
<evidence type="ECO:0000313" key="7">
    <source>
        <dbReference type="Proteomes" id="UP001595900"/>
    </source>
</evidence>
<accession>A0ABV8Q219</accession>
<comment type="caution">
    <text evidence="6">The sequence shown here is derived from an EMBL/GenBank/DDBJ whole genome shotgun (WGS) entry which is preliminary data.</text>
</comment>
<dbReference type="Pfam" id="PF00496">
    <property type="entry name" value="SBP_bac_5"/>
    <property type="match status" value="1"/>
</dbReference>